<feature type="transmembrane region" description="Helical" evidence="1">
    <location>
        <begin position="452"/>
        <end position="472"/>
    </location>
</feature>
<dbReference type="AlphaFoldDB" id="H2BR54"/>
<evidence type="ECO:0000313" key="3">
    <source>
        <dbReference type="Proteomes" id="UP000003844"/>
    </source>
</evidence>
<organism evidence="2 3">
    <name type="scientific">Gillisia limnaea (strain DSM 15749 / LMG 21470 / R-8282)</name>
    <dbReference type="NCBI Taxonomy" id="865937"/>
    <lineage>
        <taxon>Bacteria</taxon>
        <taxon>Pseudomonadati</taxon>
        <taxon>Bacteroidota</taxon>
        <taxon>Flavobacteriia</taxon>
        <taxon>Flavobacteriales</taxon>
        <taxon>Flavobacteriaceae</taxon>
        <taxon>Gillisia</taxon>
    </lineage>
</organism>
<dbReference type="eggNOG" id="ENOG502Z8UE">
    <property type="taxonomic scope" value="Bacteria"/>
</dbReference>
<keyword evidence="1" id="KW-0812">Transmembrane</keyword>
<dbReference type="EMBL" id="JH594605">
    <property type="protein sequence ID" value="EHQ04373.1"/>
    <property type="molecule type" value="Genomic_DNA"/>
</dbReference>
<feature type="transmembrane region" description="Helical" evidence="1">
    <location>
        <begin position="40"/>
        <end position="61"/>
    </location>
</feature>
<feature type="transmembrane region" description="Helical" evidence="1">
    <location>
        <begin position="6"/>
        <end position="28"/>
    </location>
</feature>
<accession>H2BR54</accession>
<feature type="transmembrane region" description="Helical" evidence="1">
    <location>
        <begin position="344"/>
        <end position="364"/>
    </location>
</feature>
<dbReference type="STRING" id="865937.Gilli_0223"/>
<dbReference type="Proteomes" id="UP000003844">
    <property type="component" value="Unassembled WGS sequence"/>
</dbReference>
<protein>
    <submittedName>
        <fullName evidence="2">Uncharacterized protein</fullName>
    </submittedName>
</protein>
<name>H2BR54_GILLR</name>
<dbReference type="OrthoDB" id="1522258at2"/>
<gene>
    <name evidence="2" type="ORF">Gilli_0223</name>
</gene>
<feature type="transmembrane region" description="Helical" evidence="1">
    <location>
        <begin position="399"/>
        <end position="417"/>
    </location>
</feature>
<dbReference type="RefSeq" id="WP_006987265.1">
    <property type="nucleotide sequence ID" value="NZ_JH594605.1"/>
</dbReference>
<feature type="transmembrane region" description="Helical" evidence="1">
    <location>
        <begin position="242"/>
        <end position="259"/>
    </location>
</feature>
<sequence>MFLEPYLLSGPLRIIFLFALTLFINRLISTKISALTALNFLIPVITLVLSSVLVGSFILVLTYTFDLFVVISIAITLIILTFMKLDFTRPIKDQVQRIYSRTILYVTIKLEKRKSFLDKDNFIKPTYKNKDQGLSRYHKNWQLAIGFSLPVITYISRNSLFNQDIYTLSSSWFKDLDIINGISNNQWFFQAGEMMGDYLLINLYSKITNITYAEALQTFGVLESALLSLIIYWVVFKISKKHSSGIISGLSFALLYSFLPFNIELLAEHKSVFTALVIALPTMFFCIYPQSFRFTNKFNFSWIIVLFSAVLMIDLFVGVLLVFPFLLLVLFFKFRHNLKQSLQTLFAYLVSVVLIGSIYGIAALIKGEDFIAFIVSNLYSFDAYTYNPNLVIPFSELMYYYQITGVFFLLITVFNFIRKPLKWISTIVFLTFINLLFGVYQLNEAVVDRDILSQVLCIFLPIFFGIVLHIIIDSLSFFNLAPRRAIALEVSMGALVITALVFLTFTPATKLNYENDKTKNLIFEVYSKIQSRNLPYSYAVVNSSQYSSFSKNSHYYYGYDYFNNNYISRDRLFNRHKDDAQYLSNNPNVILPQALFVFIYTNSEKTNSMKKQLFKNQQDLTLQRINLLISKGRDVVLYYQNKDLDVYQIVNKKGSSNINELLFQ</sequence>
<evidence type="ECO:0000313" key="2">
    <source>
        <dbReference type="EMBL" id="EHQ04373.1"/>
    </source>
</evidence>
<feature type="transmembrane region" description="Helical" evidence="1">
    <location>
        <begin position="423"/>
        <end position="440"/>
    </location>
</feature>
<feature type="transmembrane region" description="Helical" evidence="1">
    <location>
        <begin position="271"/>
        <end position="290"/>
    </location>
</feature>
<feature type="transmembrane region" description="Helical" evidence="1">
    <location>
        <begin position="67"/>
        <end position="87"/>
    </location>
</feature>
<dbReference type="HOGENOM" id="CLU_415497_0_0_10"/>
<feature type="transmembrane region" description="Helical" evidence="1">
    <location>
        <begin position="302"/>
        <end position="332"/>
    </location>
</feature>
<keyword evidence="1" id="KW-1133">Transmembrane helix</keyword>
<keyword evidence="1" id="KW-0472">Membrane</keyword>
<proteinExistence type="predicted"/>
<keyword evidence="3" id="KW-1185">Reference proteome</keyword>
<reference evidence="3" key="1">
    <citation type="journal article" date="2012" name="Stand. Genomic Sci.">
        <title>Genome sequence of the Antarctic rhodopsins-containing flavobacterium Gillisia limnaea type strain (R-8282(T)).</title>
        <authorList>
            <person name="Riedel T."/>
            <person name="Held B."/>
            <person name="Nolan M."/>
            <person name="Lucas S."/>
            <person name="Lapidus A."/>
            <person name="Tice H."/>
            <person name="Del Rio T.G."/>
            <person name="Cheng J.F."/>
            <person name="Han C."/>
            <person name="Tapia R."/>
            <person name="Goodwin L.A."/>
            <person name="Pitluck S."/>
            <person name="Liolios K."/>
            <person name="Mavromatis K."/>
            <person name="Pagani I."/>
            <person name="Ivanova N."/>
            <person name="Mikhailova N."/>
            <person name="Pati A."/>
            <person name="Chen A."/>
            <person name="Palaniappan K."/>
            <person name="Land M."/>
            <person name="Rohde M."/>
            <person name="Tindall B.J."/>
            <person name="Detter J.C."/>
            <person name="Goker M."/>
            <person name="Bristow J."/>
            <person name="Eisen J.A."/>
            <person name="Markowitz V."/>
            <person name="Hugenholtz P."/>
            <person name="Kyrpides N.C."/>
            <person name="Klenk H.P."/>
            <person name="Woyke T."/>
        </authorList>
    </citation>
    <scope>NUCLEOTIDE SEQUENCE [LARGE SCALE GENOMIC DNA]</scope>
    <source>
        <strain evidence="3">DSM 15749 / LMG 21470 / R-8282</strain>
    </source>
</reference>
<feature type="transmembrane region" description="Helical" evidence="1">
    <location>
        <begin position="484"/>
        <end position="505"/>
    </location>
</feature>
<evidence type="ECO:0000256" key="1">
    <source>
        <dbReference type="SAM" id="Phobius"/>
    </source>
</evidence>
<feature type="transmembrane region" description="Helical" evidence="1">
    <location>
        <begin position="215"/>
        <end position="236"/>
    </location>
</feature>